<accession>A0A2R5F8I7</accession>
<reference evidence="2 3" key="1">
    <citation type="journal article" date="2018" name="Environ. Microbiol.">
        <title>Isolation and genomic characterization of Novimethylophilus kurashikiensis gen. nov. sp. nov., a new lanthanide-dependent methylotrophic species of Methylophilaceae.</title>
        <authorList>
            <person name="Lv H."/>
            <person name="Sahin N."/>
            <person name="Tani A."/>
        </authorList>
    </citation>
    <scope>NUCLEOTIDE SEQUENCE [LARGE SCALE GENOMIC DNA]</scope>
    <source>
        <strain evidence="2 3">La2-4</strain>
    </source>
</reference>
<sequence>MKRVSVAPRTTEWHEIRAESWTASTAAVLVVKENAILLRDYALAKGVTLDIDPLLDVGLESFYENTLWKAWAEKMGRIPRFEGNAHTERGTTNEELVLRKFEEEQMMMVEREVTSLSSEYDGFLASYDALAPASSDPGVVAPYGFPVEAKCPAFGSRKKLWDSKKAGQLAIMGLPYYWCQVQHQIYVAEAPYGWFVAAGVEQDKDTGEEKIVFPIVEKVPRDERFLRAYIAAAKYYHEEFILGCVEPPMLPSDEALVQALVEKAQFERAIHEADLETASDLYLEAVEAEAAASKRRKELEEKVLKAAAAMRAEGDEMVTLSSRLQVIYSTNSSVSWQKVAKDLAKQQGLSDVPEEVIKANTSKARESSKLKEVV</sequence>
<dbReference type="AlphaFoldDB" id="A0A2R5F8I7"/>
<comment type="caution">
    <text evidence="2">The sequence shown here is derived from an EMBL/GenBank/DDBJ whole genome shotgun (WGS) entry which is preliminary data.</text>
</comment>
<dbReference type="Proteomes" id="UP000245081">
    <property type="component" value="Unassembled WGS sequence"/>
</dbReference>
<organism evidence="2 3">
    <name type="scientific">Novimethylophilus kurashikiensis</name>
    <dbReference type="NCBI Taxonomy" id="1825523"/>
    <lineage>
        <taxon>Bacteria</taxon>
        <taxon>Pseudomonadati</taxon>
        <taxon>Pseudomonadota</taxon>
        <taxon>Betaproteobacteria</taxon>
        <taxon>Nitrosomonadales</taxon>
        <taxon>Methylophilaceae</taxon>
        <taxon>Novimethylophilus</taxon>
    </lineage>
</organism>
<dbReference type="InterPro" id="IPR019080">
    <property type="entry name" value="YqaJ_viral_recombinase"/>
</dbReference>
<dbReference type="InterPro" id="IPR051703">
    <property type="entry name" value="NF-kappa-B_Signaling_Reg"/>
</dbReference>
<dbReference type="Pfam" id="PF09588">
    <property type="entry name" value="YqaJ"/>
    <property type="match status" value="1"/>
</dbReference>
<evidence type="ECO:0000313" key="2">
    <source>
        <dbReference type="EMBL" id="GBG14560.1"/>
    </source>
</evidence>
<dbReference type="Gene3D" id="3.90.320.10">
    <property type="match status" value="1"/>
</dbReference>
<evidence type="ECO:0000259" key="1">
    <source>
        <dbReference type="Pfam" id="PF09588"/>
    </source>
</evidence>
<dbReference type="RefSeq" id="WP_109015749.1">
    <property type="nucleotide sequence ID" value="NZ_BDOQ01000008.1"/>
</dbReference>
<dbReference type="OrthoDB" id="9135654at2"/>
<dbReference type="InterPro" id="IPR011604">
    <property type="entry name" value="PDDEXK-like_dom_sf"/>
</dbReference>
<gene>
    <name evidence="2" type="ORF">NMK_2159</name>
</gene>
<dbReference type="EMBL" id="BDOQ01000008">
    <property type="protein sequence ID" value="GBG14560.1"/>
    <property type="molecule type" value="Genomic_DNA"/>
</dbReference>
<dbReference type="PANTHER" id="PTHR46609:SF6">
    <property type="entry name" value="EXONUCLEASE, PHAGE-TYPE_RECB, C-TERMINAL DOMAIN-CONTAINING PROTEIN-RELATED"/>
    <property type="match status" value="1"/>
</dbReference>
<keyword evidence="3" id="KW-1185">Reference proteome</keyword>
<dbReference type="SUPFAM" id="SSF52980">
    <property type="entry name" value="Restriction endonuclease-like"/>
    <property type="match status" value="1"/>
</dbReference>
<proteinExistence type="predicted"/>
<name>A0A2R5F8I7_9PROT</name>
<dbReference type="InterPro" id="IPR011335">
    <property type="entry name" value="Restrct_endonuc-II-like"/>
</dbReference>
<protein>
    <submittedName>
        <fullName evidence="2">General secretion pathway protein GspE</fullName>
    </submittedName>
</protein>
<dbReference type="PANTHER" id="PTHR46609">
    <property type="entry name" value="EXONUCLEASE, PHAGE-TYPE/RECB, C-TERMINAL DOMAIN-CONTAINING PROTEIN"/>
    <property type="match status" value="1"/>
</dbReference>
<feature type="domain" description="YqaJ viral recombinase" evidence="1">
    <location>
        <begin position="12"/>
        <end position="190"/>
    </location>
</feature>
<evidence type="ECO:0000313" key="3">
    <source>
        <dbReference type="Proteomes" id="UP000245081"/>
    </source>
</evidence>